<dbReference type="PIRSF" id="PIRSF015558">
    <property type="entry name" value="Txn_reg_DeoR_prd"/>
    <property type="match status" value="1"/>
</dbReference>
<dbReference type="PANTHER" id="PTHR34580">
    <property type="match status" value="1"/>
</dbReference>
<sequence>MTKEIKLKFDHVLRYKVIEILAYWEQRLTTNHLCELFGIGRQQASKDINFYINELAPGNLVYDKYLKGYRPSTRFKPQFTRGTTSEYLQLLNGSNKVYDTFLETSLIDQCSQTNYIETIAPSDKNISPTILTGLIKAIKHRRQVTLTYVSLNNPRPQKRTLEPHTLVHAGPRWHVRAYCTKNRDFRDFVLTRFRHNDDHEPIEATHPAVSEPQQDHYWQHKVRIKIIPDTRLEPAQRKVIAQDYGMVRNALVIETRAALASYVLQHYKLDPNKIEAKPEAQQLMIGNLKEVEKWLF</sequence>
<feature type="domain" description="DNA-binding transcriptional repressor CapW C-terminal dimerisation" evidence="2">
    <location>
        <begin position="222"/>
        <end position="291"/>
    </location>
</feature>
<proteinExistence type="predicted"/>
<comment type="caution">
    <text evidence="4">The sequence shown here is derived from an EMBL/GenBank/DDBJ whole genome shotgun (WGS) entry which is preliminary data.</text>
</comment>
<dbReference type="InterPro" id="IPR059020">
    <property type="entry name" value="CapW_CTD"/>
</dbReference>
<dbReference type="InterPro" id="IPR016634">
    <property type="entry name" value="CapW-like"/>
</dbReference>
<organism evidence="4 5">
    <name type="scientific">Halioxenophilus aromaticivorans</name>
    <dbReference type="NCBI Taxonomy" id="1306992"/>
    <lineage>
        <taxon>Bacteria</taxon>
        <taxon>Pseudomonadati</taxon>
        <taxon>Pseudomonadota</taxon>
        <taxon>Gammaproteobacteria</taxon>
        <taxon>Alteromonadales</taxon>
        <taxon>Alteromonadaceae</taxon>
        <taxon>Halioxenophilus</taxon>
    </lineage>
</organism>
<dbReference type="PANTHER" id="PTHR34580:SF3">
    <property type="entry name" value="PROTEIN PAFB"/>
    <property type="match status" value="1"/>
</dbReference>
<evidence type="ECO:0000259" key="2">
    <source>
        <dbReference type="Pfam" id="PF26107"/>
    </source>
</evidence>
<accession>A0AAV3U340</accession>
<reference evidence="5" key="1">
    <citation type="journal article" date="2019" name="Int. J. Syst. Evol. Microbiol.">
        <title>The Global Catalogue of Microorganisms (GCM) 10K type strain sequencing project: providing services to taxonomists for standard genome sequencing and annotation.</title>
        <authorList>
            <consortium name="The Broad Institute Genomics Platform"/>
            <consortium name="The Broad Institute Genome Sequencing Center for Infectious Disease"/>
            <person name="Wu L."/>
            <person name="Ma J."/>
        </authorList>
    </citation>
    <scope>NUCLEOTIDE SEQUENCE [LARGE SCALE GENOMIC DNA]</scope>
    <source>
        <strain evidence="5">JCM 19134</strain>
    </source>
</reference>
<protein>
    <submittedName>
        <fullName evidence="4">YafY family protein</fullName>
    </submittedName>
</protein>
<dbReference type="InterPro" id="IPR059019">
    <property type="entry name" value="WHD_CapW"/>
</dbReference>
<evidence type="ECO:0000259" key="3">
    <source>
        <dbReference type="Pfam" id="PF26109"/>
    </source>
</evidence>
<feature type="domain" description="WYL" evidence="1">
    <location>
        <begin position="130"/>
        <end position="194"/>
    </location>
</feature>
<dbReference type="EMBL" id="BAABLX010000024">
    <property type="protein sequence ID" value="GAA4945056.1"/>
    <property type="molecule type" value="Genomic_DNA"/>
</dbReference>
<dbReference type="RefSeq" id="WP_345422554.1">
    <property type="nucleotide sequence ID" value="NZ_AP031496.1"/>
</dbReference>
<dbReference type="Pfam" id="PF13280">
    <property type="entry name" value="WYL"/>
    <property type="match status" value="1"/>
</dbReference>
<name>A0AAV3U340_9ALTE</name>
<dbReference type="Pfam" id="PF26107">
    <property type="entry name" value="BrxR_CTD"/>
    <property type="match status" value="1"/>
</dbReference>
<dbReference type="PROSITE" id="PS52050">
    <property type="entry name" value="WYL"/>
    <property type="match status" value="1"/>
</dbReference>
<dbReference type="Pfam" id="PF26109">
    <property type="entry name" value="WHD_BrxR"/>
    <property type="match status" value="1"/>
</dbReference>
<dbReference type="InterPro" id="IPR026881">
    <property type="entry name" value="WYL_dom"/>
</dbReference>
<dbReference type="Proteomes" id="UP001409585">
    <property type="component" value="Unassembled WGS sequence"/>
</dbReference>
<dbReference type="AlphaFoldDB" id="A0AAV3U340"/>
<feature type="domain" description="DNA-binding transcriptional repressor CapW winged helix-turn-helix" evidence="3">
    <location>
        <begin position="12"/>
        <end position="92"/>
    </location>
</feature>
<evidence type="ECO:0000259" key="1">
    <source>
        <dbReference type="Pfam" id="PF13280"/>
    </source>
</evidence>
<gene>
    <name evidence="4" type="ORF">GCM10025791_25240</name>
</gene>
<dbReference type="InterPro" id="IPR051534">
    <property type="entry name" value="CBASS_pafABC_assoc_protein"/>
</dbReference>
<keyword evidence="5" id="KW-1185">Reference proteome</keyword>
<evidence type="ECO:0000313" key="5">
    <source>
        <dbReference type="Proteomes" id="UP001409585"/>
    </source>
</evidence>
<evidence type="ECO:0000313" key="4">
    <source>
        <dbReference type="EMBL" id="GAA4945056.1"/>
    </source>
</evidence>